<dbReference type="Gene3D" id="3.80.10.10">
    <property type="entry name" value="Ribonuclease Inhibitor"/>
    <property type="match status" value="4"/>
</dbReference>
<evidence type="ECO:0000313" key="11">
    <source>
        <dbReference type="Proteomes" id="UP000594263"/>
    </source>
</evidence>
<evidence type="ECO:0000259" key="8">
    <source>
        <dbReference type="Pfam" id="PF23559"/>
    </source>
</evidence>
<dbReference type="InterPro" id="IPR056789">
    <property type="entry name" value="LRR_R13L1-DRL21"/>
</dbReference>
<dbReference type="Gramene" id="Kaladp0267s0001.1.v1.1">
    <property type="protein sequence ID" value="Kaladp0267s0001.1.v1.1"/>
    <property type="gene ID" value="Kaladp0267s0001.v1.1"/>
</dbReference>
<dbReference type="SUPFAM" id="SSF52058">
    <property type="entry name" value="L domain-like"/>
    <property type="match status" value="3"/>
</dbReference>
<dbReference type="GO" id="GO:0006952">
    <property type="term" value="P:defense response"/>
    <property type="evidence" value="ECO:0007669"/>
    <property type="project" value="UniProtKB-KW"/>
</dbReference>
<feature type="domain" description="NB-ARC" evidence="6">
    <location>
        <begin position="188"/>
        <end position="362"/>
    </location>
</feature>
<dbReference type="Pfam" id="PF18052">
    <property type="entry name" value="Rx_N"/>
    <property type="match status" value="1"/>
</dbReference>
<dbReference type="Gene3D" id="1.10.10.10">
    <property type="entry name" value="Winged helix-like DNA-binding domain superfamily/Winged helix DNA-binding domain"/>
    <property type="match status" value="1"/>
</dbReference>
<feature type="domain" description="R13L1/DRL21-like LRR repeat region" evidence="9">
    <location>
        <begin position="697"/>
        <end position="821"/>
    </location>
</feature>
<dbReference type="InterPro" id="IPR036388">
    <property type="entry name" value="WH-like_DNA-bd_sf"/>
</dbReference>
<dbReference type="PRINTS" id="PR00364">
    <property type="entry name" value="DISEASERSIST"/>
</dbReference>
<dbReference type="Gene3D" id="3.40.50.300">
    <property type="entry name" value="P-loop containing nucleotide triphosphate hydrolases"/>
    <property type="match status" value="1"/>
</dbReference>
<dbReference type="EnsemblPlants" id="Kaladp0267s0001.1.v1.1">
    <property type="protein sequence ID" value="Kaladp0267s0001.1.v1.1"/>
    <property type="gene ID" value="Kaladp0267s0001.v1.1"/>
</dbReference>
<dbReference type="Proteomes" id="UP000594263">
    <property type="component" value="Unplaced"/>
</dbReference>
<dbReference type="SUPFAM" id="SSF52540">
    <property type="entry name" value="P-loop containing nucleoside triphosphate hydrolases"/>
    <property type="match status" value="1"/>
</dbReference>
<dbReference type="PANTHER" id="PTHR36766">
    <property type="entry name" value="PLANT BROAD-SPECTRUM MILDEW RESISTANCE PROTEIN RPW8"/>
    <property type="match status" value="1"/>
</dbReference>
<dbReference type="InterPro" id="IPR032675">
    <property type="entry name" value="LRR_dom_sf"/>
</dbReference>
<evidence type="ECO:0000256" key="3">
    <source>
        <dbReference type="ARBA" id="ARBA00022741"/>
    </source>
</evidence>
<dbReference type="Gene3D" id="1.10.8.430">
    <property type="entry name" value="Helical domain of apoptotic protease-activating factors"/>
    <property type="match status" value="1"/>
</dbReference>
<dbReference type="InterPro" id="IPR041118">
    <property type="entry name" value="Rx_N"/>
</dbReference>
<keyword evidence="1" id="KW-0433">Leucine-rich repeat</keyword>
<dbReference type="OMA" id="ILMNDAD"/>
<organism evidence="10 11">
    <name type="scientific">Kalanchoe fedtschenkoi</name>
    <name type="common">Lavender scallops</name>
    <name type="synonym">South American air plant</name>
    <dbReference type="NCBI Taxonomy" id="63787"/>
    <lineage>
        <taxon>Eukaryota</taxon>
        <taxon>Viridiplantae</taxon>
        <taxon>Streptophyta</taxon>
        <taxon>Embryophyta</taxon>
        <taxon>Tracheophyta</taxon>
        <taxon>Spermatophyta</taxon>
        <taxon>Magnoliopsida</taxon>
        <taxon>eudicotyledons</taxon>
        <taxon>Gunneridae</taxon>
        <taxon>Pentapetalae</taxon>
        <taxon>Saxifragales</taxon>
        <taxon>Crassulaceae</taxon>
        <taxon>Kalanchoe</taxon>
    </lineage>
</organism>
<dbReference type="Pfam" id="PF23559">
    <property type="entry name" value="WHD_DRP"/>
    <property type="match status" value="1"/>
</dbReference>
<feature type="domain" description="Disease resistance protein winged helix" evidence="8">
    <location>
        <begin position="446"/>
        <end position="514"/>
    </location>
</feature>
<evidence type="ECO:0000259" key="6">
    <source>
        <dbReference type="Pfam" id="PF00931"/>
    </source>
</evidence>
<dbReference type="GO" id="GO:0051707">
    <property type="term" value="P:response to other organism"/>
    <property type="evidence" value="ECO:0007669"/>
    <property type="project" value="UniProtKB-ARBA"/>
</dbReference>
<dbReference type="InterPro" id="IPR042197">
    <property type="entry name" value="Apaf_helical"/>
</dbReference>
<dbReference type="PANTHER" id="PTHR36766:SF40">
    <property type="entry name" value="DISEASE RESISTANCE PROTEIN RGA3"/>
    <property type="match status" value="1"/>
</dbReference>
<evidence type="ECO:0000259" key="7">
    <source>
        <dbReference type="Pfam" id="PF18052"/>
    </source>
</evidence>
<proteinExistence type="predicted"/>
<name>A0A7N0V949_KALFE</name>
<evidence type="ECO:0000256" key="2">
    <source>
        <dbReference type="ARBA" id="ARBA00022737"/>
    </source>
</evidence>
<evidence type="ECO:0008006" key="12">
    <source>
        <dbReference type="Google" id="ProtNLM"/>
    </source>
</evidence>
<dbReference type="InterPro" id="IPR002182">
    <property type="entry name" value="NB-ARC"/>
</dbReference>
<evidence type="ECO:0000256" key="1">
    <source>
        <dbReference type="ARBA" id="ARBA00022614"/>
    </source>
</evidence>
<evidence type="ECO:0000313" key="10">
    <source>
        <dbReference type="EnsemblPlants" id="Kaladp0267s0001.1.v1.1"/>
    </source>
</evidence>
<dbReference type="InterPro" id="IPR027417">
    <property type="entry name" value="P-loop_NTPase"/>
</dbReference>
<evidence type="ECO:0000256" key="4">
    <source>
        <dbReference type="ARBA" id="ARBA00022821"/>
    </source>
</evidence>
<sequence length="1469" mass="166765">MSGFEHAAFAAAGKLLSTQGAHDFFFKWELDDSLLQRLKSQVEETKRLLKVEETRQIVQEHKIRDEWLKRARFAICDAEDVLDKIDTDVQKEKYRAGDSPGFGYGVEKKLRYKGKDVGRSFHPLKKTREAEMSEIILKLKSIASEVSHLSKDSTAELAAIREARGKPTSSVNDTIKKVCGRSEDQKEIMKLLESRDGADDALRVIPIVGLGGVGKTTLANAIFREYGSSTPPMFDVSAWACLSDEFKVVDVIKSILEFITKKNPESNGLDSLQQELKKELKDKKFLLILDDMWSNDISSEDSRKWDELRIPFLVGKRGSRIIVTTRSKDVAETVTSVRGIFYQLNVMLEDESWSLFESVAFPDGGESATPALKKIGRGIVDKCKGLPLAIKMIGGLLFRYGNDIEKWKSVLQSTVWSSTSKILPSLWLSYYHLPEYIQQCFAYISLFPKDYAFKMEEMVMLWVAEGFIEKTPTTEQEEDVARRYFNHLLLNFFIQESISDSSQFVLHDLVHDLAEYVSRGLCVNWANINLQSRRLSYIQGKDEMLLYNLKVHQLTRLRTFLPTVNPCEGLYLDKKILSDILSDFKLLRVLSLEGYPISVLPVSVGDMKLLRYMNISKTDIECLPQKICRLYNLQFLIIRDCRKLKRLPAEIVDLVNLRYLNVDGTKLEEMPDGIGRLKSLQMLPKLVMGEDKSKQMMELKDLISLHGKLQISGLNNITDKEHVVAAEFGKKEHLEELVLDWGWIDERDTTLDERVLDAIRAHENLKELNVSCYGGKRLSTWIVGMTPSYNIMLRSLCISDCSNLETLPPLGNLPGLMNFTIIGSDCIKSLGVEFYGGSSMPFPALEILEIKDMEELETWSFSGGDERVFPSLKELRIIRCLMLTEIQSFGILLLEKCEIRDMYALKIWSLPGRNRRGFPFLKELIIQNCPELMTFPICFPSLTILEIDGCDKLFGSEMCGGPSLGNLPALKDLTIKGLDCLESLNEGFYGDDSSNASIFPALEKLEISEMPRLKTWCFPGGDRHRAFSSLKELHIKKCPQITKIPFCFPCLNRLGIRVCDNLTEIEMFGGEDGSDSTTYGASLLIIDVFYCPKLEEIPKSFANLMNVECTRCNKLASLPRLQHVQYLSLDSVSESMSLKAAIRDSTYLKELEIMIDSRNVAAELLNLDLNCLTSLKRLYLTILDRDYEKTGWELDDQVSKWLPPNLSHLLFFGWNLQISAKILTQLVIAPITSLEFYSCLDLEPFPDVELPSTLQCLKFEDCDDLKTISDRFLNGCSNSLKELIVKNCHNLVCLPRSLSIFQSIQTLHLSQCSALESLPDGFHKATAFRTLSLEKCPKLVVLEECGFPTALTHLTIKNCLQMKAVSNLRLTKLTSLTHLELEEFPETTRLEAGCLPESIEELTITNFPHLESLSGLLPTLMNLRRVKVDKCPLVNQKPRSKMHKLIPHQFKSWTTDMHTDTRDTDSETG</sequence>
<keyword evidence="4" id="KW-0611">Plant defense</keyword>
<evidence type="ECO:0000259" key="9">
    <source>
        <dbReference type="Pfam" id="PF25019"/>
    </source>
</evidence>
<keyword evidence="3" id="KW-0547">Nucleotide-binding</keyword>
<accession>A0A7N0V949</accession>
<dbReference type="Pfam" id="PF25019">
    <property type="entry name" value="LRR_R13L1-DRL21"/>
    <property type="match status" value="1"/>
</dbReference>
<dbReference type="Pfam" id="PF00931">
    <property type="entry name" value="NB-ARC"/>
    <property type="match status" value="1"/>
</dbReference>
<dbReference type="GO" id="GO:0005524">
    <property type="term" value="F:ATP binding"/>
    <property type="evidence" value="ECO:0007669"/>
    <property type="project" value="UniProtKB-KW"/>
</dbReference>
<dbReference type="InterPro" id="IPR058922">
    <property type="entry name" value="WHD_DRP"/>
</dbReference>
<feature type="domain" description="Disease resistance N-terminal" evidence="7">
    <location>
        <begin position="32"/>
        <end position="98"/>
    </location>
</feature>
<dbReference type="GO" id="GO:0043531">
    <property type="term" value="F:ADP binding"/>
    <property type="evidence" value="ECO:0007669"/>
    <property type="project" value="InterPro"/>
</dbReference>
<evidence type="ECO:0000256" key="5">
    <source>
        <dbReference type="ARBA" id="ARBA00022840"/>
    </source>
</evidence>
<keyword evidence="2" id="KW-0677">Repeat</keyword>
<keyword evidence="5" id="KW-0067">ATP-binding</keyword>
<reference evidence="10" key="1">
    <citation type="submission" date="2021-01" db="UniProtKB">
        <authorList>
            <consortium name="EnsemblPlants"/>
        </authorList>
    </citation>
    <scope>IDENTIFICATION</scope>
</reference>
<protein>
    <recommendedName>
        <fullName evidence="12">NB-ARC domain-containing protein</fullName>
    </recommendedName>
</protein>
<keyword evidence="11" id="KW-1185">Reference proteome</keyword>